<keyword evidence="5" id="KW-1185">Reference proteome</keyword>
<dbReference type="InterPro" id="IPR003736">
    <property type="entry name" value="PAAI_dom"/>
</dbReference>
<reference evidence="4" key="1">
    <citation type="journal article" date="2019" name="PLoS Negl. Trop. Dis.">
        <title>Revisiting the worldwide diversity of Leptospira species in the environment.</title>
        <authorList>
            <person name="Vincent A.T."/>
            <person name="Schiettekatte O."/>
            <person name="Bourhy P."/>
            <person name="Veyrier F.J."/>
            <person name="Picardeau M."/>
        </authorList>
    </citation>
    <scope>NUCLEOTIDE SEQUENCE [LARGE SCALE GENOMIC DNA]</scope>
    <source>
        <strain evidence="4">201702455</strain>
    </source>
</reference>
<comment type="similarity">
    <text evidence="1">Belongs to the thioesterase PaaI family.</text>
</comment>
<proteinExistence type="inferred from homology"/>
<dbReference type="PANTHER" id="PTHR21660">
    <property type="entry name" value="THIOESTERASE SUPERFAMILY MEMBER-RELATED"/>
    <property type="match status" value="1"/>
</dbReference>
<dbReference type="Proteomes" id="UP000297762">
    <property type="component" value="Unassembled WGS sequence"/>
</dbReference>
<dbReference type="InterPro" id="IPR039298">
    <property type="entry name" value="ACOT13"/>
</dbReference>
<name>A0A4R9KF97_9LEPT</name>
<dbReference type="Gene3D" id="3.10.129.10">
    <property type="entry name" value="Hotdog Thioesterase"/>
    <property type="match status" value="1"/>
</dbReference>
<dbReference type="GO" id="GO:0047617">
    <property type="term" value="F:fatty acyl-CoA hydrolase activity"/>
    <property type="evidence" value="ECO:0007669"/>
    <property type="project" value="InterPro"/>
</dbReference>
<dbReference type="NCBIfam" id="TIGR00369">
    <property type="entry name" value="unchar_dom_1"/>
    <property type="match status" value="1"/>
</dbReference>
<feature type="domain" description="Thioesterase" evidence="3">
    <location>
        <begin position="62"/>
        <end position="136"/>
    </location>
</feature>
<dbReference type="InterPro" id="IPR029069">
    <property type="entry name" value="HotDog_dom_sf"/>
</dbReference>
<sequence length="153" mass="17129">MANKKDLEDMQKEWEKFSKAAPNLMVPPPAFKELSGEFVSYVRKKEMVCSFYIEPRFSNPMGVFQGGFLAAAFDNTFGPLCYLAAGKPTTTLELSVSYIRMVKENQRITVQAKVVARGNQHIYLEGEAFDEEGKLLAKSTTQVLILRLPPAGE</sequence>
<dbReference type="OrthoDB" id="9813282at2"/>
<gene>
    <name evidence="4" type="ORF">EHQ64_00865</name>
</gene>
<dbReference type="Pfam" id="PF03061">
    <property type="entry name" value="4HBT"/>
    <property type="match status" value="1"/>
</dbReference>
<evidence type="ECO:0000313" key="4">
    <source>
        <dbReference type="EMBL" id="TGL65751.1"/>
    </source>
</evidence>
<dbReference type="PANTHER" id="PTHR21660:SF1">
    <property type="entry name" value="ACYL-COENZYME A THIOESTERASE 13"/>
    <property type="match status" value="1"/>
</dbReference>
<organism evidence="4 5">
    <name type="scientific">Leptospira sarikeiensis</name>
    <dbReference type="NCBI Taxonomy" id="2484943"/>
    <lineage>
        <taxon>Bacteria</taxon>
        <taxon>Pseudomonadati</taxon>
        <taxon>Spirochaetota</taxon>
        <taxon>Spirochaetia</taxon>
        <taxon>Leptospirales</taxon>
        <taxon>Leptospiraceae</taxon>
        <taxon>Leptospira</taxon>
    </lineage>
</organism>
<dbReference type="EMBL" id="RQGF01000005">
    <property type="protein sequence ID" value="TGL65751.1"/>
    <property type="molecule type" value="Genomic_DNA"/>
</dbReference>
<evidence type="ECO:0000256" key="2">
    <source>
        <dbReference type="ARBA" id="ARBA00022801"/>
    </source>
</evidence>
<dbReference type="InterPro" id="IPR006683">
    <property type="entry name" value="Thioestr_dom"/>
</dbReference>
<dbReference type="RefSeq" id="WP_135647622.1">
    <property type="nucleotide sequence ID" value="NZ_RQGF01000005.1"/>
</dbReference>
<dbReference type="CDD" id="cd03443">
    <property type="entry name" value="PaaI_thioesterase"/>
    <property type="match status" value="1"/>
</dbReference>
<evidence type="ECO:0000256" key="1">
    <source>
        <dbReference type="ARBA" id="ARBA00008324"/>
    </source>
</evidence>
<evidence type="ECO:0000259" key="3">
    <source>
        <dbReference type="Pfam" id="PF03061"/>
    </source>
</evidence>
<keyword evidence="2" id="KW-0378">Hydrolase</keyword>
<evidence type="ECO:0000313" key="5">
    <source>
        <dbReference type="Proteomes" id="UP000297762"/>
    </source>
</evidence>
<dbReference type="SUPFAM" id="SSF54637">
    <property type="entry name" value="Thioesterase/thiol ester dehydrase-isomerase"/>
    <property type="match status" value="1"/>
</dbReference>
<accession>A0A4R9KF97</accession>
<comment type="caution">
    <text evidence="4">The sequence shown here is derived from an EMBL/GenBank/DDBJ whole genome shotgun (WGS) entry which is preliminary data.</text>
</comment>
<dbReference type="AlphaFoldDB" id="A0A4R9KF97"/>
<protein>
    <submittedName>
        <fullName evidence="4">Hotdog fold thioesterase</fullName>
    </submittedName>
</protein>